<sequence>MPVFKIPYKYCLICPEQRFNVEIGLHSRVEGSVRLRGSRSSQRRAVFANLDESCDCGWRRWSRNTILRYLGGKEGGDLNLSNLITLQASFSPRNKRVVTS</sequence>
<gene>
    <name evidence="1" type="ordered locus">DP2784</name>
</gene>
<accession>Q6AJG7</accession>
<dbReference type="STRING" id="177439.DP2784"/>
<dbReference type="Proteomes" id="UP000000602">
    <property type="component" value="Chromosome"/>
</dbReference>
<dbReference type="AlphaFoldDB" id="Q6AJG7"/>
<evidence type="ECO:0000313" key="1">
    <source>
        <dbReference type="EMBL" id="CAG37513.1"/>
    </source>
</evidence>
<proteinExistence type="predicted"/>
<keyword evidence="2" id="KW-1185">Reference proteome</keyword>
<dbReference type="HOGENOM" id="CLU_2301299_0_0_7"/>
<evidence type="ECO:0000313" key="2">
    <source>
        <dbReference type="Proteomes" id="UP000000602"/>
    </source>
</evidence>
<organism evidence="1 2">
    <name type="scientific">Desulfotalea psychrophila (strain LSv54 / DSM 12343)</name>
    <dbReference type="NCBI Taxonomy" id="177439"/>
    <lineage>
        <taxon>Bacteria</taxon>
        <taxon>Pseudomonadati</taxon>
        <taxon>Thermodesulfobacteriota</taxon>
        <taxon>Desulfobulbia</taxon>
        <taxon>Desulfobulbales</taxon>
        <taxon>Desulfocapsaceae</taxon>
        <taxon>Desulfotalea</taxon>
    </lineage>
</organism>
<protein>
    <submittedName>
        <fullName evidence="1">Uncharacterized protein</fullName>
    </submittedName>
</protein>
<reference evidence="2" key="1">
    <citation type="journal article" date="2004" name="Environ. Microbiol.">
        <title>The genome of Desulfotalea psychrophila, a sulfate-reducing bacterium from permanently cold Arctic sediments.</title>
        <authorList>
            <person name="Rabus R."/>
            <person name="Ruepp A."/>
            <person name="Frickey T."/>
            <person name="Rattei T."/>
            <person name="Fartmann B."/>
            <person name="Stark M."/>
            <person name="Bauer M."/>
            <person name="Zibat A."/>
            <person name="Lombardot T."/>
            <person name="Becker I."/>
            <person name="Amann J."/>
            <person name="Gellner K."/>
            <person name="Teeling H."/>
            <person name="Leuschner W.D."/>
            <person name="Gloeckner F.-O."/>
            <person name="Lupas A.N."/>
            <person name="Amann R."/>
            <person name="Klenk H.-P."/>
        </authorList>
    </citation>
    <scope>NUCLEOTIDE SEQUENCE [LARGE SCALE GENOMIC DNA]</scope>
    <source>
        <strain evidence="2">DSM 12343 / LSv54</strain>
    </source>
</reference>
<name>Q6AJG7_DESPS</name>
<dbReference type="KEGG" id="dps:DP2784"/>
<dbReference type="EMBL" id="CR522870">
    <property type="protein sequence ID" value="CAG37513.1"/>
    <property type="molecule type" value="Genomic_DNA"/>
</dbReference>